<protein>
    <recommendedName>
        <fullName evidence="2">Chemotaxis protein CheW</fullName>
    </recommendedName>
</protein>
<dbReference type="EMBL" id="SLXU01000005">
    <property type="protein sequence ID" value="TCP61372.1"/>
    <property type="molecule type" value="Genomic_DNA"/>
</dbReference>
<dbReference type="InterPro" id="IPR039315">
    <property type="entry name" value="CheW"/>
</dbReference>
<accession>A0A4R2RD69</accession>
<dbReference type="RefSeq" id="WP_132951155.1">
    <property type="nucleotide sequence ID" value="NZ_SLXU01000005.1"/>
</dbReference>
<dbReference type="GO" id="GO:0006935">
    <property type="term" value="P:chemotaxis"/>
    <property type="evidence" value="ECO:0007669"/>
    <property type="project" value="InterPro"/>
</dbReference>
<evidence type="ECO:0000256" key="3">
    <source>
        <dbReference type="ARBA" id="ARBA00022490"/>
    </source>
</evidence>
<dbReference type="SMART" id="SM00260">
    <property type="entry name" value="CheW"/>
    <property type="match status" value="1"/>
</dbReference>
<keyword evidence="3" id="KW-0963">Cytoplasm</keyword>
<gene>
    <name evidence="5" type="ORF">EV663_10590</name>
</gene>
<dbReference type="SUPFAM" id="SSF50341">
    <property type="entry name" value="CheW-like"/>
    <property type="match status" value="1"/>
</dbReference>
<dbReference type="Pfam" id="PF01584">
    <property type="entry name" value="CheW"/>
    <property type="match status" value="1"/>
</dbReference>
<evidence type="ECO:0000313" key="5">
    <source>
        <dbReference type="EMBL" id="TCP61372.1"/>
    </source>
</evidence>
<dbReference type="AlphaFoldDB" id="A0A4R2RD69"/>
<proteinExistence type="predicted"/>
<dbReference type="PANTHER" id="PTHR22617:SF45">
    <property type="entry name" value="CHEMOTAXIS PROTEIN CHEW"/>
    <property type="match status" value="1"/>
</dbReference>
<dbReference type="GO" id="GO:0005829">
    <property type="term" value="C:cytosol"/>
    <property type="evidence" value="ECO:0007669"/>
    <property type="project" value="TreeGrafter"/>
</dbReference>
<evidence type="ECO:0000259" key="4">
    <source>
        <dbReference type="PROSITE" id="PS50851"/>
    </source>
</evidence>
<organism evidence="5 6">
    <name type="scientific">Rhodovulum bhavnagarense</name>
    <dbReference type="NCBI Taxonomy" id="992286"/>
    <lineage>
        <taxon>Bacteria</taxon>
        <taxon>Pseudomonadati</taxon>
        <taxon>Pseudomonadota</taxon>
        <taxon>Alphaproteobacteria</taxon>
        <taxon>Rhodobacterales</taxon>
        <taxon>Paracoccaceae</taxon>
        <taxon>Rhodovulum</taxon>
    </lineage>
</organism>
<name>A0A4R2RD69_9RHOB</name>
<dbReference type="Gene3D" id="2.30.30.40">
    <property type="entry name" value="SH3 Domains"/>
    <property type="match status" value="1"/>
</dbReference>
<dbReference type="Proteomes" id="UP000295050">
    <property type="component" value="Unassembled WGS sequence"/>
</dbReference>
<comment type="subcellular location">
    <subcellularLocation>
        <location evidence="1">Cytoplasm</location>
    </subcellularLocation>
</comment>
<keyword evidence="6" id="KW-1185">Reference proteome</keyword>
<sequence length="195" mass="20873">MTDFTELDPEPAASDLASDENSIRDMYLIFIVEDEEYGVGIEYVTEIVGLQRIMSVPDVPDFIKGVINLRGNVIPVMDVRLRFGMAERAHDSRTVIVVLEVGDAPIGLVVDGVRDVREIPEDCVDPAPKGRDSTALPITRGLGRHGDQVAILIDVQNLMQSNADPVKRAATALAGADAVPPTGDAARETGLAAIA</sequence>
<evidence type="ECO:0000313" key="6">
    <source>
        <dbReference type="Proteomes" id="UP000295050"/>
    </source>
</evidence>
<dbReference type="InterPro" id="IPR036061">
    <property type="entry name" value="CheW-like_dom_sf"/>
</dbReference>
<dbReference type="OrthoDB" id="9794382at2"/>
<dbReference type="GO" id="GO:0007165">
    <property type="term" value="P:signal transduction"/>
    <property type="evidence" value="ECO:0007669"/>
    <property type="project" value="InterPro"/>
</dbReference>
<dbReference type="PANTHER" id="PTHR22617">
    <property type="entry name" value="CHEMOTAXIS SENSOR HISTIDINE KINASE-RELATED"/>
    <property type="match status" value="1"/>
</dbReference>
<evidence type="ECO:0000256" key="2">
    <source>
        <dbReference type="ARBA" id="ARBA00021483"/>
    </source>
</evidence>
<reference evidence="5 6" key="1">
    <citation type="submission" date="2019-03" db="EMBL/GenBank/DDBJ databases">
        <title>Genomic Encyclopedia of Type Strains, Phase IV (KMG-IV): sequencing the most valuable type-strain genomes for metagenomic binning, comparative biology and taxonomic classification.</title>
        <authorList>
            <person name="Goeker M."/>
        </authorList>
    </citation>
    <scope>NUCLEOTIDE SEQUENCE [LARGE SCALE GENOMIC DNA]</scope>
    <source>
        <strain evidence="5 6">DSM 24766</strain>
    </source>
</reference>
<feature type="domain" description="CheW-like" evidence="4">
    <location>
        <begin position="24"/>
        <end position="164"/>
    </location>
</feature>
<dbReference type="Gene3D" id="2.40.50.180">
    <property type="entry name" value="CheA-289, Domain 4"/>
    <property type="match status" value="1"/>
</dbReference>
<evidence type="ECO:0000256" key="1">
    <source>
        <dbReference type="ARBA" id="ARBA00004496"/>
    </source>
</evidence>
<dbReference type="PROSITE" id="PS50851">
    <property type="entry name" value="CHEW"/>
    <property type="match status" value="1"/>
</dbReference>
<comment type="caution">
    <text evidence="5">The sequence shown here is derived from an EMBL/GenBank/DDBJ whole genome shotgun (WGS) entry which is preliminary data.</text>
</comment>
<dbReference type="InterPro" id="IPR002545">
    <property type="entry name" value="CheW-lke_dom"/>
</dbReference>